<feature type="region of interest" description="Disordered" evidence="5">
    <location>
        <begin position="1"/>
        <end position="30"/>
    </location>
</feature>
<evidence type="ECO:0000256" key="4">
    <source>
        <dbReference type="PROSITE-ProRule" id="PRU00601"/>
    </source>
</evidence>
<evidence type="ECO:0000256" key="3">
    <source>
        <dbReference type="ARBA" id="ARBA00022833"/>
    </source>
</evidence>
<proteinExistence type="predicted"/>
<dbReference type="PROSITE" id="PS51266">
    <property type="entry name" value="ZF_CHY"/>
    <property type="match status" value="1"/>
</dbReference>
<dbReference type="InParanoid" id="A0A2T3B1N0"/>
<evidence type="ECO:0000313" key="8">
    <source>
        <dbReference type="Proteomes" id="UP000241818"/>
    </source>
</evidence>
<feature type="region of interest" description="Disordered" evidence="5">
    <location>
        <begin position="326"/>
        <end position="414"/>
    </location>
</feature>
<feature type="region of interest" description="Disordered" evidence="5">
    <location>
        <begin position="657"/>
        <end position="686"/>
    </location>
</feature>
<keyword evidence="1" id="KW-0479">Metal-binding</keyword>
<evidence type="ECO:0000313" key="7">
    <source>
        <dbReference type="EMBL" id="PSS18466.1"/>
    </source>
</evidence>
<reference evidence="7 8" key="1">
    <citation type="journal article" date="2018" name="New Phytol.">
        <title>Comparative genomics and transcriptomics depict ericoid mycorrhizal fungi as versatile saprotrophs and plant mutualists.</title>
        <authorList>
            <person name="Martino E."/>
            <person name="Morin E."/>
            <person name="Grelet G.A."/>
            <person name="Kuo A."/>
            <person name="Kohler A."/>
            <person name="Daghino S."/>
            <person name="Barry K.W."/>
            <person name="Cichocki N."/>
            <person name="Clum A."/>
            <person name="Dockter R.B."/>
            <person name="Hainaut M."/>
            <person name="Kuo R.C."/>
            <person name="LaButti K."/>
            <person name="Lindahl B.D."/>
            <person name="Lindquist E.A."/>
            <person name="Lipzen A."/>
            <person name="Khouja H.R."/>
            <person name="Magnuson J."/>
            <person name="Murat C."/>
            <person name="Ohm R.A."/>
            <person name="Singer S.W."/>
            <person name="Spatafora J.W."/>
            <person name="Wang M."/>
            <person name="Veneault-Fourrey C."/>
            <person name="Henrissat B."/>
            <person name="Grigoriev I.V."/>
            <person name="Martin F.M."/>
            <person name="Perotto S."/>
        </authorList>
    </citation>
    <scope>NUCLEOTIDE SEQUENCE [LARGE SCALE GENOMIC DNA]</scope>
    <source>
        <strain evidence="7 8">ATCC 22711</strain>
    </source>
</reference>
<evidence type="ECO:0000256" key="1">
    <source>
        <dbReference type="ARBA" id="ARBA00022723"/>
    </source>
</evidence>
<keyword evidence="2 4" id="KW-0863">Zinc-finger</keyword>
<dbReference type="OrthoDB" id="10253329at2759"/>
<gene>
    <name evidence="7" type="ORF">M430DRAFT_101593</name>
</gene>
<sequence length="686" mass="76552">MVQDRRQAVTKPVPASRVVPKPVPQAQAQDPRQFQLGQIRRRFSPSEQVAQGYEGEATLLRFNLIPSDPDFPFEMTALNCQLFVPTGYPVSKPWLRVGNKDIPRGFALNVESGFDGLVKDKPEATLLELMKALDKNLEVFLSAPKAETVKLVPNKDTRHLSALPSRSVEPVAGPTRIEGKLAASEVEAQPRVEPAEVFTTEQKSQASQKREAETRQLEARMGRLPLFKKSGDGIAYTIPVEPRRRSELPVALQAVKSVQLFVPLLYPLQPCRIRLDAVDPAESKPVETGFEQRVAGQKDVTLMGHINYLAQNMHILAKTVLVSEQKPAPPSVQPAQAEVAPTNKGKEVDGQQDPERSHIQYITRPPEWTVDPDDVSDSDSDSDYSYDTESSEGGVEVEAEDQQPSQTPQNPERGTAISFPLIELYGIELLEVVTLNLSVKCERCKEVMEINGLKNGITKSESCRKCATALVATYRRELVHANAVRAGFLDLEGCVVVDMLPSTFIPTCSQCSTPFPLPGIVTIRGETTRNVCHTCHQKLTLTIPQIRFLHITSSRLPPSSGPRRKPEKLGITPGTELPRRGRCRHYSKSYRWFRFSCCQKVYACDKCHDEKEAHPNEWANRMICGWCSREGNYRPQDCGACHMLLVGKKGGGGFWEGGKGTRDRVRMSRKDKRKFRRPVGDKIKTV</sequence>
<dbReference type="InterPro" id="IPR008913">
    <property type="entry name" value="Znf_CHY"/>
</dbReference>
<protein>
    <recommendedName>
        <fullName evidence="6">CHY-type domain-containing protein</fullName>
    </recommendedName>
</protein>
<keyword evidence="3" id="KW-0862">Zinc</keyword>
<feature type="domain" description="CHY-type" evidence="6">
    <location>
        <begin position="576"/>
        <end position="643"/>
    </location>
</feature>
<keyword evidence="8" id="KW-1185">Reference proteome</keyword>
<name>A0A2T3B1N0_AMORE</name>
<dbReference type="GeneID" id="36568806"/>
<evidence type="ECO:0000259" key="6">
    <source>
        <dbReference type="PROSITE" id="PS51266"/>
    </source>
</evidence>
<dbReference type="Pfam" id="PF05495">
    <property type="entry name" value="zf-CHY"/>
    <property type="match status" value="1"/>
</dbReference>
<dbReference type="SUPFAM" id="SSF161219">
    <property type="entry name" value="CHY zinc finger-like"/>
    <property type="match status" value="1"/>
</dbReference>
<evidence type="ECO:0000256" key="2">
    <source>
        <dbReference type="ARBA" id="ARBA00022771"/>
    </source>
</evidence>
<evidence type="ECO:0000256" key="5">
    <source>
        <dbReference type="SAM" id="MobiDB-lite"/>
    </source>
</evidence>
<feature type="compositionally biased region" description="Basic and acidic residues" evidence="5">
    <location>
        <begin position="659"/>
        <end position="668"/>
    </location>
</feature>
<dbReference type="EMBL" id="KZ679011">
    <property type="protein sequence ID" value="PSS18466.1"/>
    <property type="molecule type" value="Genomic_DNA"/>
</dbReference>
<dbReference type="STRING" id="857342.A0A2T3B1N0"/>
<dbReference type="GO" id="GO:0008270">
    <property type="term" value="F:zinc ion binding"/>
    <property type="evidence" value="ECO:0007669"/>
    <property type="project" value="UniProtKB-KW"/>
</dbReference>
<feature type="compositionally biased region" description="Acidic residues" evidence="5">
    <location>
        <begin position="370"/>
        <end position="401"/>
    </location>
</feature>
<dbReference type="InterPro" id="IPR037274">
    <property type="entry name" value="Znf_CHY_sf"/>
</dbReference>
<dbReference type="AlphaFoldDB" id="A0A2T3B1N0"/>
<dbReference type="RefSeq" id="XP_024720818.1">
    <property type="nucleotide sequence ID" value="XM_024860725.1"/>
</dbReference>
<dbReference type="Proteomes" id="UP000241818">
    <property type="component" value="Unassembled WGS sequence"/>
</dbReference>
<feature type="compositionally biased region" description="Polar residues" evidence="5">
    <location>
        <begin position="402"/>
        <end position="412"/>
    </location>
</feature>
<accession>A0A2T3B1N0</accession>
<organism evidence="7 8">
    <name type="scientific">Amorphotheca resinae ATCC 22711</name>
    <dbReference type="NCBI Taxonomy" id="857342"/>
    <lineage>
        <taxon>Eukaryota</taxon>
        <taxon>Fungi</taxon>
        <taxon>Dikarya</taxon>
        <taxon>Ascomycota</taxon>
        <taxon>Pezizomycotina</taxon>
        <taxon>Leotiomycetes</taxon>
        <taxon>Helotiales</taxon>
        <taxon>Amorphothecaceae</taxon>
        <taxon>Amorphotheca</taxon>
    </lineage>
</organism>
<feature type="compositionally biased region" description="Basic and acidic residues" evidence="5">
    <location>
        <begin position="344"/>
        <end position="358"/>
    </location>
</feature>